<dbReference type="InterPro" id="IPR036890">
    <property type="entry name" value="HATPase_C_sf"/>
</dbReference>
<name>A0ABY4IQH5_9MICO</name>
<dbReference type="InterPro" id="IPR003594">
    <property type="entry name" value="HATPase_dom"/>
</dbReference>
<keyword evidence="1" id="KW-0723">Serine/threonine-protein kinase</keyword>
<keyword evidence="3" id="KW-0067">ATP-binding</keyword>
<accession>A0ABY4IQH5</accession>
<proteinExistence type="predicted"/>
<dbReference type="RefSeq" id="WP_247957053.1">
    <property type="nucleotide sequence ID" value="NZ_CP078077.1"/>
</dbReference>
<evidence type="ECO:0000313" key="3">
    <source>
        <dbReference type="EMBL" id="UPL13880.1"/>
    </source>
</evidence>
<evidence type="ECO:0000313" key="4">
    <source>
        <dbReference type="Proteomes" id="UP000831963"/>
    </source>
</evidence>
<gene>
    <name evidence="3" type="ORF">KV396_05040</name>
</gene>
<evidence type="ECO:0000256" key="1">
    <source>
        <dbReference type="ARBA" id="ARBA00022527"/>
    </source>
</evidence>
<organism evidence="3 4">
    <name type="scientific">Microbacterium galbinum</name>
    <dbReference type="NCBI Taxonomy" id="2851646"/>
    <lineage>
        <taxon>Bacteria</taxon>
        <taxon>Bacillati</taxon>
        <taxon>Actinomycetota</taxon>
        <taxon>Actinomycetes</taxon>
        <taxon>Micrococcales</taxon>
        <taxon>Microbacteriaceae</taxon>
        <taxon>Microbacterium</taxon>
    </lineage>
</organism>
<dbReference type="InterPro" id="IPR050267">
    <property type="entry name" value="Anti-sigma-factor_SerPK"/>
</dbReference>
<feature type="domain" description="Histidine kinase/HSP90-like ATPase" evidence="2">
    <location>
        <begin position="13"/>
        <end position="133"/>
    </location>
</feature>
<keyword evidence="4" id="KW-1185">Reference proteome</keyword>
<dbReference type="PANTHER" id="PTHR35526">
    <property type="entry name" value="ANTI-SIGMA-F FACTOR RSBW-RELATED"/>
    <property type="match status" value="1"/>
</dbReference>
<dbReference type="PANTHER" id="PTHR35526:SF3">
    <property type="entry name" value="ANTI-SIGMA-F FACTOR RSBW"/>
    <property type="match status" value="1"/>
</dbReference>
<dbReference type="Proteomes" id="UP000831963">
    <property type="component" value="Chromosome"/>
</dbReference>
<dbReference type="EMBL" id="CP078077">
    <property type="protein sequence ID" value="UPL13880.1"/>
    <property type="molecule type" value="Genomic_DNA"/>
</dbReference>
<keyword evidence="3" id="KW-0547">Nucleotide-binding</keyword>
<dbReference type="CDD" id="cd16936">
    <property type="entry name" value="HATPase_RsbW-like"/>
    <property type="match status" value="1"/>
</dbReference>
<keyword evidence="1" id="KW-0418">Kinase</keyword>
<reference evidence="3 4" key="1">
    <citation type="submission" date="2021-06" db="EMBL/GenBank/DDBJ databases">
        <title>Genome-based taxonomic framework of Microbacterium strains isolated from marine environment, the description of four new species and reclassification of four preexisting species.</title>
        <authorList>
            <person name="Lee S.D."/>
            <person name="Kim S.-M."/>
            <person name="Byeon Y.-S."/>
            <person name="Yang H.L."/>
            <person name="Kim I.S."/>
        </authorList>
    </citation>
    <scope>NUCLEOTIDE SEQUENCE [LARGE SCALE GENOMIC DNA]</scope>
    <source>
        <strain evidence="3 4">SSW1-36</strain>
    </source>
</reference>
<dbReference type="Pfam" id="PF13581">
    <property type="entry name" value="HATPase_c_2"/>
    <property type="match status" value="1"/>
</dbReference>
<dbReference type="SUPFAM" id="SSF55874">
    <property type="entry name" value="ATPase domain of HSP90 chaperone/DNA topoisomerase II/histidine kinase"/>
    <property type="match status" value="1"/>
</dbReference>
<dbReference type="GO" id="GO:0005524">
    <property type="term" value="F:ATP binding"/>
    <property type="evidence" value="ECO:0007669"/>
    <property type="project" value="UniProtKB-KW"/>
</dbReference>
<evidence type="ECO:0000259" key="2">
    <source>
        <dbReference type="Pfam" id="PF13581"/>
    </source>
</evidence>
<protein>
    <submittedName>
        <fullName evidence="3">ATP-binding protein</fullName>
    </submittedName>
</protein>
<keyword evidence="1" id="KW-0808">Transferase</keyword>
<sequence length="138" mass="15006">MDAETRAVHIDGPARLELVDHVLDALDGLWADAPHVADRDRTLFALAVSEVATNMVQHTDDPNGVTLTVDIRVSSDDLLATLTDTAPPAEIDWDGVEMPDADSESGRGLALSTAALDELRHYADARGNTWRLRRRLAP</sequence>
<dbReference type="Gene3D" id="3.30.565.10">
    <property type="entry name" value="Histidine kinase-like ATPase, C-terminal domain"/>
    <property type="match status" value="1"/>
</dbReference>